<dbReference type="GO" id="GO:0006355">
    <property type="term" value="P:regulation of DNA-templated transcription"/>
    <property type="evidence" value="ECO:0007669"/>
    <property type="project" value="InterPro"/>
</dbReference>
<dbReference type="GO" id="GO:0004721">
    <property type="term" value="F:phosphoprotein phosphatase activity"/>
    <property type="evidence" value="ECO:0007669"/>
    <property type="project" value="TreeGrafter"/>
</dbReference>
<dbReference type="FunFam" id="3.30.565.10:FF:000006">
    <property type="entry name" value="Sensor histidine kinase WalK"/>
    <property type="match status" value="1"/>
</dbReference>
<dbReference type="InterPro" id="IPR000014">
    <property type="entry name" value="PAS"/>
</dbReference>
<dbReference type="Gene3D" id="1.10.287.130">
    <property type="match status" value="1"/>
</dbReference>
<evidence type="ECO:0000259" key="17">
    <source>
        <dbReference type="PROSITE" id="PS50113"/>
    </source>
</evidence>
<dbReference type="Gene3D" id="3.30.565.10">
    <property type="entry name" value="Histidine kinase-like ATPase, C-terminal domain"/>
    <property type="match status" value="1"/>
</dbReference>
<dbReference type="InterPro" id="IPR003660">
    <property type="entry name" value="HAMP_dom"/>
</dbReference>
<dbReference type="GO" id="GO:0005886">
    <property type="term" value="C:plasma membrane"/>
    <property type="evidence" value="ECO:0007669"/>
    <property type="project" value="UniProtKB-SubCell"/>
</dbReference>
<keyword evidence="9 19" id="KW-0418">Kinase</keyword>
<dbReference type="Pfam" id="PF23846">
    <property type="entry name" value="Cache_WalK"/>
    <property type="match status" value="1"/>
</dbReference>
<sequence length="610" mass="68951">MGAIWGFFRSIQLKMIVVYILLLLIAIQVIGAYFAQQLESQLKDNFTESINERIQLLNFNLERAFTAERPEGSATLGEDVRSILLDFDSEDINKIQVIDPNLRVVGTTDEFEQSNIGKRTTDITIQRALSGSVEENTMFNPETRHRTLVKAEPIIDEETDEVVGAIYIEASLESIYGQMEDINRIFANGTILAITVSALLGILVARTITKPISEMRKQAKFMGAGDFSQKVNVYGSDEIGQLAVTFNELSDKIQAAQANTEGERRKLSSVLSNMTDGVIATNHLGQIILMNPPAENLTNYKQEEIVGQSLIGVLGIEEQVTNLDELKEMKSTIIDFSSEEQLFLLRANFSEVLDENGETSGIITVLSDVTEQEKIERERREFVANVSHELRTPLTTMRSYLEALTDGSTWKDEQIAPKFLSVTQNETERMIRLVNDLLQLSKMDNKDYQLHKERLNYIDFIHHIVDRFELNISEDITIERKIPEKNYKVWVDKDKITQVLDNIISNAIKYSPEGGEILIEVSEQNHQLLTKVTDEGVGIPEENLEKIFERFYRVDKARSRKLGGTGLGLAIAKELIEAHDGEVWANSIENQGTTITFRLPLMQQKRGGRA</sequence>
<dbReference type="GO" id="GO:0016036">
    <property type="term" value="P:cellular response to phosphate starvation"/>
    <property type="evidence" value="ECO:0007669"/>
    <property type="project" value="TreeGrafter"/>
</dbReference>
<dbReference type="PROSITE" id="PS50109">
    <property type="entry name" value="HIS_KIN"/>
    <property type="match status" value="1"/>
</dbReference>
<dbReference type="SUPFAM" id="SSF158472">
    <property type="entry name" value="HAMP domain-like"/>
    <property type="match status" value="1"/>
</dbReference>
<dbReference type="Gene3D" id="3.30.450.20">
    <property type="entry name" value="PAS domain"/>
    <property type="match status" value="2"/>
</dbReference>
<dbReference type="PANTHER" id="PTHR45453">
    <property type="entry name" value="PHOSPHATE REGULON SENSOR PROTEIN PHOR"/>
    <property type="match status" value="1"/>
</dbReference>
<keyword evidence="13 14" id="KW-0472">Membrane</keyword>
<feature type="domain" description="Histidine kinase" evidence="15">
    <location>
        <begin position="385"/>
        <end position="603"/>
    </location>
</feature>
<keyword evidence="5" id="KW-0597">Phosphoprotein</keyword>
<dbReference type="Proteomes" id="UP000297975">
    <property type="component" value="Unassembled WGS sequence"/>
</dbReference>
<evidence type="ECO:0000259" key="15">
    <source>
        <dbReference type="PROSITE" id="PS50109"/>
    </source>
</evidence>
<dbReference type="SMART" id="SM00388">
    <property type="entry name" value="HisKA"/>
    <property type="match status" value="1"/>
</dbReference>
<proteinExistence type="predicted"/>
<dbReference type="PRINTS" id="PR00344">
    <property type="entry name" value="BCTRLSENSOR"/>
</dbReference>
<name>A0A4Y8IK42_9BACI</name>
<dbReference type="InterPro" id="IPR036097">
    <property type="entry name" value="HisK_dim/P_sf"/>
</dbReference>
<evidence type="ECO:0000256" key="2">
    <source>
        <dbReference type="ARBA" id="ARBA00004651"/>
    </source>
</evidence>
<keyword evidence="11 14" id="KW-1133">Transmembrane helix</keyword>
<keyword evidence="20" id="KW-1185">Reference proteome</keyword>
<feature type="transmembrane region" description="Helical" evidence="14">
    <location>
        <begin position="16"/>
        <end position="35"/>
    </location>
</feature>
<feature type="domain" description="HAMP" evidence="18">
    <location>
        <begin position="206"/>
        <end position="258"/>
    </location>
</feature>
<dbReference type="InterPro" id="IPR049814">
    <property type="entry name" value="Resp_reg_WalK"/>
</dbReference>
<dbReference type="InterPro" id="IPR050351">
    <property type="entry name" value="BphY/WalK/GraS-like"/>
</dbReference>
<dbReference type="CDD" id="cd00082">
    <property type="entry name" value="HisKA"/>
    <property type="match status" value="1"/>
</dbReference>
<dbReference type="AlphaFoldDB" id="A0A4Y8IK42"/>
<dbReference type="NCBIfam" id="TIGR00229">
    <property type="entry name" value="sensory_box"/>
    <property type="match status" value="1"/>
</dbReference>
<evidence type="ECO:0000256" key="4">
    <source>
        <dbReference type="ARBA" id="ARBA00022475"/>
    </source>
</evidence>
<dbReference type="InterPro" id="IPR005467">
    <property type="entry name" value="His_kinase_dom"/>
</dbReference>
<keyword evidence="10" id="KW-0067">ATP-binding</keyword>
<evidence type="ECO:0000256" key="8">
    <source>
        <dbReference type="ARBA" id="ARBA00022741"/>
    </source>
</evidence>
<dbReference type="CDD" id="cd06225">
    <property type="entry name" value="HAMP"/>
    <property type="match status" value="1"/>
</dbReference>
<dbReference type="RefSeq" id="WP_134340272.1">
    <property type="nucleotide sequence ID" value="NZ_SOPW01000009.1"/>
</dbReference>
<dbReference type="InterPro" id="IPR013767">
    <property type="entry name" value="PAS_fold"/>
</dbReference>
<dbReference type="CDD" id="cd00130">
    <property type="entry name" value="PAS"/>
    <property type="match status" value="1"/>
</dbReference>
<keyword evidence="8" id="KW-0547">Nucleotide-binding</keyword>
<dbReference type="InterPro" id="IPR004358">
    <property type="entry name" value="Sig_transdc_His_kin-like_C"/>
</dbReference>
<dbReference type="GO" id="GO:0005524">
    <property type="term" value="F:ATP binding"/>
    <property type="evidence" value="ECO:0007669"/>
    <property type="project" value="UniProtKB-KW"/>
</dbReference>
<evidence type="ECO:0000256" key="11">
    <source>
        <dbReference type="ARBA" id="ARBA00022989"/>
    </source>
</evidence>
<dbReference type="InterPro" id="IPR035965">
    <property type="entry name" value="PAS-like_dom_sf"/>
</dbReference>
<dbReference type="PROSITE" id="PS50113">
    <property type="entry name" value="PAC"/>
    <property type="match status" value="1"/>
</dbReference>
<evidence type="ECO:0000313" key="20">
    <source>
        <dbReference type="Proteomes" id="UP000297975"/>
    </source>
</evidence>
<evidence type="ECO:0000313" key="19">
    <source>
        <dbReference type="EMBL" id="TFB21131.1"/>
    </source>
</evidence>
<organism evidence="19 20">
    <name type="scientific">Filobacillus milosensis</name>
    <dbReference type="NCBI Taxonomy" id="94137"/>
    <lineage>
        <taxon>Bacteria</taxon>
        <taxon>Bacillati</taxon>
        <taxon>Bacillota</taxon>
        <taxon>Bacilli</taxon>
        <taxon>Bacillales</taxon>
        <taxon>Bacillaceae</taxon>
        <taxon>Filobacillus</taxon>
    </lineage>
</organism>
<comment type="subcellular location">
    <subcellularLocation>
        <location evidence="2">Cell membrane</location>
        <topology evidence="2">Multi-pass membrane protein</topology>
    </subcellularLocation>
</comment>
<feature type="domain" description="PAC" evidence="17">
    <location>
        <begin position="327"/>
        <end position="381"/>
    </location>
</feature>
<dbReference type="Gene3D" id="1.10.8.500">
    <property type="entry name" value="HAMP domain in histidine kinase"/>
    <property type="match status" value="1"/>
</dbReference>
<keyword evidence="7 14" id="KW-0812">Transmembrane</keyword>
<feature type="domain" description="PAS" evidence="16">
    <location>
        <begin position="263"/>
        <end position="311"/>
    </location>
</feature>
<dbReference type="EMBL" id="SOPW01000009">
    <property type="protein sequence ID" value="TFB21131.1"/>
    <property type="molecule type" value="Genomic_DNA"/>
</dbReference>
<dbReference type="SMART" id="SM00304">
    <property type="entry name" value="HAMP"/>
    <property type="match status" value="1"/>
</dbReference>
<dbReference type="SUPFAM" id="SSF55785">
    <property type="entry name" value="PYP-like sensor domain (PAS domain)"/>
    <property type="match status" value="1"/>
</dbReference>
<evidence type="ECO:0000256" key="7">
    <source>
        <dbReference type="ARBA" id="ARBA00022692"/>
    </source>
</evidence>
<dbReference type="PROSITE" id="PS50112">
    <property type="entry name" value="PAS"/>
    <property type="match status" value="1"/>
</dbReference>
<feature type="transmembrane region" description="Helical" evidence="14">
    <location>
        <begin position="185"/>
        <end position="205"/>
    </location>
</feature>
<dbReference type="InterPro" id="IPR003594">
    <property type="entry name" value="HATPase_dom"/>
</dbReference>
<evidence type="ECO:0000256" key="14">
    <source>
        <dbReference type="SAM" id="Phobius"/>
    </source>
</evidence>
<dbReference type="GO" id="GO:0000155">
    <property type="term" value="F:phosphorelay sensor kinase activity"/>
    <property type="evidence" value="ECO:0007669"/>
    <property type="project" value="InterPro"/>
</dbReference>
<accession>A0A4Y8IK42</accession>
<keyword evidence="6" id="KW-0808">Transferase</keyword>
<dbReference type="FunFam" id="1.10.287.130:FF:000001">
    <property type="entry name" value="Two-component sensor histidine kinase"/>
    <property type="match status" value="1"/>
</dbReference>
<dbReference type="EC" id="2.7.13.3" evidence="3"/>
<evidence type="ECO:0000256" key="12">
    <source>
        <dbReference type="ARBA" id="ARBA00023012"/>
    </source>
</evidence>
<dbReference type="InterPro" id="IPR036890">
    <property type="entry name" value="HATPase_C_sf"/>
</dbReference>
<evidence type="ECO:0000256" key="13">
    <source>
        <dbReference type="ARBA" id="ARBA00023136"/>
    </source>
</evidence>
<dbReference type="Pfam" id="PF00672">
    <property type="entry name" value="HAMP"/>
    <property type="match status" value="1"/>
</dbReference>
<dbReference type="InterPro" id="IPR057640">
    <property type="entry name" value="Cache_WalK"/>
</dbReference>
<dbReference type="InterPro" id="IPR000700">
    <property type="entry name" value="PAS-assoc_C"/>
</dbReference>
<evidence type="ECO:0000256" key="10">
    <source>
        <dbReference type="ARBA" id="ARBA00022840"/>
    </source>
</evidence>
<keyword evidence="4" id="KW-1003">Cell membrane</keyword>
<dbReference type="SMART" id="SM00091">
    <property type="entry name" value="PAS"/>
    <property type="match status" value="1"/>
</dbReference>
<evidence type="ECO:0000256" key="1">
    <source>
        <dbReference type="ARBA" id="ARBA00000085"/>
    </source>
</evidence>
<protein>
    <recommendedName>
        <fullName evidence="3">histidine kinase</fullName>
        <ecNumber evidence="3">2.7.13.3</ecNumber>
    </recommendedName>
</protein>
<comment type="catalytic activity">
    <reaction evidence="1">
        <text>ATP + protein L-histidine = ADP + protein N-phospho-L-histidine.</text>
        <dbReference type="EC" id="2.7.13.3"/>
    </reaction>
</comment>
<reference evidence="19 20" key="1">
    <citation type="submission" date="2019-03" db="EMBL/GenBank/DDBJ databases">
        <authorList>
            <person name="He R.-H."/>
        </authorList>
    </citation>
    <scope>NUCLEOTIDE SEQUENCE [LARGE SCALE GENOMIC DNA]</scope>
    <source>
        <strain evidence="20">SH 714</strain>
    </source>
</reference>
<gene>
    <name evidence="19" type="primary">walK</name>
    <name evidence="19" type="ORF">E3U55_09945</name>
</gene>
<dbReference type="SMART" id="SM00387">
    <property type="entry name" value="HATPase_c"/>
    <property type="match status" value="1"/>
</dbReference>
<dbReference type="Pfam" id="PF02518">
    <property type="entry name" value="HATPase_c"/>
    <property type="match status" value="1"/>
</dbReference>
<dbReference type="NCBIfam" id="NF033092">
    <property type="entry name" value="HK_WalK"/>
    <property type="match status" value="1"/>
</dbReference>
<evidence type="ECO:0000256" key="3">
    <source>
        <dbReference type="ARBA" id="ARBA00012438"/>
    </source>
</evidence>
<dbReference type="Pfam" id="PF00512">
    <property type="entry name" value="HisKA"/>
    <property type="match status" value="1"/>
</dbReference>
<keyword evidence="12" id="KW-0902">Two-component regulatory system</keyword>
<dbReference type="Pfam" id="PF00989">
    <property type="entry name" value="PAS"/>
    <property type="match status" value="1"/>
</dbReference>
<dbReference type="OrthoDB" id="9813151at2"/>
<dbReference type="PROSITE" id="PS50885">
    <property type="entry name" value="HAMP"/>
    <property type="match status" value="1"/>
</dbReference>
<dbReference type="SUPFAM" id="SSF55874">
    <property type="entry name" value="ATPase domain of HSP90 chaperone/DNA topoisomerase II/histidine kinase"/>
    <property type="match status" value="1"/>
</dbReference>
<evidence type="ECO:0000256" key="9">
    <source>
        <dbReference type="ARBA" id="ARBA00022777"/>
    </source>
</evidence>
<dbReference type="PANTHER" id="PTHR45453:SF1">
    <property type="entry name" value="PHOSPHATE REGULON SENSOR PROTEIN PHOR"/>
    <property type="match status" value="1"/>
</dbReference>
<evidence type="ECO:0000256" key="5">
    <source>
        <dbReference type="ARBA" id="ARBA00022553"/>
    </source>
</evidence>
<evidence type="ECO:0000256" key="6">
    <source>
        <dbReference type="ARBA" id="ARBA00022679"/>
    </source>
</evidence>
<evidence type="ECO:0000259" key="16">
    <source>
        <dbReference type="PROSITE" id="PS50112"/>
    </source>
</evidence>
<comment type="caution">
    <text evidence="19">The sequence shown here is derived from an EMBL/GenBank/DDBJ whole genome shotgun (WGS) entry which is preliminary data.</text>
</comment>
<dbReference type="SUPFAM" id="SSF47384">
    <property type="entry name" value="Homodimeric domain of signal transducing histidine kinase"/>
    <property type="match status" value="1"/>
</dbReference>
<dbReference type="CDD" id="cd00075">
    <property type="entry name" value="HATPase"/>
    <property type="match status" value="1"/>
</dbReference>
<dbReference type="InterPro" id="IPR003661">
    <property type="entry name" value="HisK_dim/P_dom"/>
</dbReference>
<evidence type="ECO:0000259" key="18">
    <source>
        <dbReference type="PROSITE" id="PS50885"/>
    </source>
</evidence>